<reference evidence="2 3" key="1">
    <citation type="submission" date="2023-08" db="EMBL/GenBank/DDBJ databases">
        <title>Black Yeasts Isolated from many extreme environments.</title>
        <authorList>
            <person name="Coleine C."/>
            <person name="Stajich J.E."/>
            <person name="Selbmann L."/>
        </authorList>
    </citation>
    <scope>NUCLEOTIDE SEQUENCE [LARGE SCALE GENOMIC DNA]</scope>
    <source>
        <strain evidence="2 3">CCFEE 5910</strain>
    </source>
</reference>
<protein>
    <submittedName>
        <fullName evidence="2">Uncharacterized protein</fullName>
    </submittedName>
</protein>
<dbReference type="AlphaFoldDB" id="A0AAN7T505"/>
<comment type="caution">
    <text evidence="2">The sequence shown here is derived from an EMBL/GenBank/DDBJ whole genome shotgun (WGS) entry which is preliminary data.</text>
</comment>
<evidence type="ECO:0000313" key="2">
    <source>
        <dbReference type="EMBL" id="KAK5088422.1"/>
    </source>
</evidence>
<accession>A0AAN7T505</accession>
<keyword evidence="3" id="KW-1185">Reference proteome</keyword>
<sequence length="601" mass="69167">MAPNSERQSRDAGQERTNDLERSNRDNESSNTSLEVQHVPRGRVDLATPCQASSSTTSSPQEAAVAPRTFNALPLELRFKVYDYVWQVKPSVWYDKDLEWLLSGFSSIEPPYQVALAQPAATREEIFEYYCTKNRWIEVLVYAPPGMPWNEEAPCNANFQIPPETFARFSENDRAKLQGNIALTIRLGYGCGTADPRYLNGRQAYRFLFAFKKYAWFEVCCDIDNNIDSLMSITMELGPKYRGNDSAYLELLPDLLLVLSIIRGAQQVHLEGSVTKPALHALAGSMAAELSRPGHWHNLALGMHELGEHYLREKDPGNITAWLEYIGRLHHSGLPMLRPRREFGEPERNTMLSNRVDIELTAIKMRNEHLRYMEIPNSYNDDNAYFQALGASTVTYVHYAWTLIDKQRRTLGDMSIWPGLNDDQRQELHYQQGTNHLQTLTYIASPYNVNVVSGKRFVDNWAYNDLSSVVYLWEYYAAAAIERFRLAYDVNPQNTLGQKAKSSYEGLEARLRRRWSFDPRNTNPWPDFVQIDIDGSTWRGDSNLWIKWGLRSGLDLAPFKTRDDTYTSSTQRLEQLRDEFGLPVNFQPLCLLRFLDVQTQH</sequence>
<evidence type="ECO:0000313" key="3">
    <source>
        <dbReference type="Proteomes" id="UP001309876"/>
    </source>
</evidence>
<proteinExistence type="predicted"/>
<dbReference type="Proteomes" id="UP001309876">
    <property type="component" value="Unassembled WGS sequence"/>
</dbReference>
<organism evidence="2 3">
    <name type="scientific">Lithohypha guttulata</name>
    <dbReference type="NCBI Taxonomy" id="1690604"/>
    <lineage>
        <taxon>Eukaryota</taxon>
        <taxon>Fungi</taxon>
        <taxon>Dikarya</taxon>
        <taxon>Ascomycota</taxon>
        <taxon>Pezizomycotina</taxon>
        <taxon>Eurotiomycetes</taxon>
        <taxon>Chaetothyriomycetidae</taxon>
        <taxon>Chaetothyriales</taxon>
        <taxon>Trichomeriaceae</taxon>
        <taxon>Lithohypha</taxon>
    </lineage>
</organism>
<gene>
    <name evidence="2" type="ORF">LTR05_002640</name>
</gene>
<evidence type="ECO:0000256" key="1">
    <source>
        <dbReference type="SAM" id="MobiDB-lite"/>
    </source>
</evidence>
<dbReference type="EMBL" id="JAVRRJ010000002">
    <property type="protein sequence ID" value="KAK5088422.1"/>
    <property type="molecule type" value="Genomic_DNA"/>
</dbReference>
<feature type="compositionally biased region" description="Basic and acidic residues" evidence="1">
    <location>
        <begin position="7"/>
        <end position="28"/>
    </location>
</feature>
<feature type="region of interest" description="Disordered" evidence="1">
    <location>
        <begin position="1"/>
        <end position="41"/>
    </location>
</feature>
<name>A0AAN7T505_9EURO</name>